<name>A0A914D422_9BILA</name>
<evidence type="ECO:0000313" key="1">
    <source>
        <dbReference type="Proteomes" id="UP000887540"/>
    </source>
</evidence>
<protein>
    <submittedName>
        <fullName evidence="2">Uncharacterized protein</fullName>
    </submittedName>
</protein>
<keyword evidence="1" id="KW-1185">Reference proteome</keyword>
<reference evidence="2" key="1">
    <citation type="submission" date="2022-11" db="UniProtKB">
        <authorList>
            <consortium name="WormBaseParasite"/>
        </authorList>
    </citation>
    <scope>IDENTIFICATION</scope>
</reference>
<evidence type="ECO:0000313" key="2">
    <source>
        <dbReference type="WBParaSite" id="ACRNAN_scaffold1782.g6984.t1"/>
    </source>
</evidence>
<dbReference type="AlphaFoldDB" id="A0A914D422"/>
<accession>A0A914D422</accession>
<sequence length="176" mass="21088">MECLEQQFVPNFDDDFYPLPEEEIELEDDDDDDDEDEVEEEEEFCLKQRVELKFDALMKMDFYHQALKNIEENKAHLAEWVQAIIIAETRDTRDVPARWFHKFMDPENAKIYDTSNRNPVIAHFPDPRTGAAKILKVDPKQEENLKVEPEPKKSSKWKMGWIRKKIFGWNRTRKNK</sequence>
<dbReference type="Proteomes" id="UP000887540">
    <property type="component" value="Unplaced"/>
</dbReference>
<dbReference type="WBParaSite" id="ACRNAN_scaffold1782.g6984.t1">
    <property type="protein sequence ID" value="ACRNAN_scaffold1782.g6984.t1"/>
    <property type="gene ID" value="ACRNAN_scaffold1782.g6984"/>
</dbReference>
<proteinExistence type="predicted"/>
<organism evidence="1 2">
    <name type="scientific">Acrobeloides nanus</name>
    <dbReference type="NCBI Taxonomy" id="290746"/>
    <lineage>
        <taxon>Eukaryota</taxon>
        <taxon>Metazoa</taxon>
        <taxon>Ecdysozoa</taxon>
        <taxon>Nematoda</taxon>
        <taxon>Chromadorea</taxon>
        <taxon>Rhabditida</taxon>
        <taxon>Tylenchina</taxon>
        <taxon>Cephalobomorpha</taxon>
        <taxon>Cephaloboidea</taxon>
        <taxon>Cephalobidae</taxon>
        <taxon>Acrobeloides</taxon>
    </lineage>
</organism>